<reference evidence="1" key="1">
    <citation type="submission" date="2021-05" db="EMBL/GenBank/DDBJ databases">
        <authorList>
            <person name="Pietrasiak N."/>
            <person name="Ward R."/>
            <person name="Stajich J.E."/>
            <person name="Kurbessoian T."/>
        </authorList>
    </citation>
    <scope>NUCLEOTIDE SEQUENCE</scope>
    <source>
        <strain evidence="1">JT2-VF2</strain>
    </source>
</reference>
<comment type="caution">
    <text evidence="1">The sequence shown here is derived from an EMBL/GenBank/DDBJ whole genome shotgun (WGS) entry which is preliminary data.</text>
</comment>
<name>A0A951Q3V7_9NOST</name>
<evidence type="ECO:0000313" key="2">
    <source>
        <dbReference type="Proteomes" id="UP000715781"/>
    </source>
</evidence>
<proteinExistence type="predicted"/>
<dbReference type="InterPro" id="IPR011051">
    <property type="entry name" value="RmlC_Cupin_sf"/>
</dbReference>
<reference evidence="1" key="2">
    <citation type="journal article" date="2022" name="Microbiol. Resour. Announc.">
        <title>Metagenome Sequencing to Explore Phylogenomics of Terrestrial Cyanobacteria.</title>
        <authorList>
            <person name="Ward R.D."/>
            <person name="Stajich J.E."/>
            <person name="Johansen J.R."/>
            <person name="Huntemann M."/>
            <person name="Clum A."/>
            <person name="Foster B."/>
            <person name="Foster B."/>
            <person name="Roux S."/>
            <person name="Palaniappan K."/>
            <person name="Varghese N."/>
            <person name="Mukherjee S."/>
            <person name="Reddy T.B.K."/>
            <person name="Daum C."/>
            <person name="Copeland A."/>
            <person name="Chen I.A."/>
            <person name="Ivanova N.N."/>
            <person name="Kyrpides N.C."/>
            <person name="Shapiro N."/>
            <person name="Eloe-Fadrosh E.A."/>
            <person name="Pietrasiak N."/>
        </authorList>
    </citation>
    <scope>NUCLEOTIDE SEQUENCE</scope>
    <source>
        <strain evidence="1">JT2-VF2</strain>
    </source>
</reference>
<dbReference type="InterPro" id="IPR014710">
    <property type="entry name" value="RmlC-like_jellyroll"/>
</dbReference>
<evidence type="ECO:0000313" key="1">
    <source>
        <dbReference type="EMBL" id="MBW4564776.1"/>
    </source>
</evidence>
<protein>
    <submittedName>
        <fullName evidence="1">Uncharacterized protein</fullName>
    </submittedName>
</protein>
<organism evidence="1 2">
    <name type="scientific">Mojavia pulchra JT2-VF2</name>
    <dbReference type="NCBI Taxonomy" id="287848"/>
    <lineage>
        <taxon>Bacteria</taxon>
        <taxon>Bacillati</taxon>
        <taxon>Cyanobacteriota</taxon>
        <taxon>Cyanophyceae</taxon>
        <taxon>Nostocales</taxon>
        <taxon>Nostocaceae</taxon>
    </lineage>
</organism>
<dbReference type="Gene3D" id="2.60.120.10">
    <property type="entry name" value="Jelly Rolls"/>
    <property type="match status" value="1"/>
</dbReference>
<dbReference type="SUPFAM" id="SSF51182">
    <property type="entry name" value="RmlC-like cupins"/>
    <property type="match status" value="1"/>
</dbReference>
<dbReference type="AlphaFoldDB" id="A0A951Q3V7"/>
<gene>
    <name evidence="1" type="ORF">KME32_27355</name>
</gene>
<dbReference type="EMBL" id="JAHHHN010000026">
    <property type="protein sequence ID" value="MBW4564776.1"/>
    <property type="molecule type" value="Genomic_DNA"/>
</dbReference>
<accession>A0A951Q3V7</accession>
<sequence length="82" mass="9157">MVEKRSLQPGDIYCLLHPNGDIHAVKTISQITTVSIHLLGNDAGCIWHHQFIPESHSVKSCRSGYCNAPCKQDKEKENADEI</sequence>
<dbReference type="Proteomes" id="UP000715781">
    <property type="component" value="Unassembled WGS sequence"/>
</dbReference>